<feature type="domain" description="Histidine kinase" evidence="10">
    <location>
        <begin position="59"/>
        <end position="268"/>
    </location>
</feature>
<dbReference type="InterPro" id="IPR036097">
    <property type="entry name" value="HisK_dim/P_sf"/>
</dbReference>
<dbReference type="PRINTS" id="PR00344">
    <property type="entry name" value="BCTRLSENSOR"/>
</dbReference>
<dbReference type="GO" id="GO:0016036">
    <property type="term" value="P:cellular response to phosphate starvation"/>
    <property type="evidence" value="ECO:0007669"/>
    <property type="project" value="TreeGrafter"/>
</dbReference>
<evidence type="ECO:0000256" key="9">
    <source>
        <dbReference type="ARBA" id="ARBA00023012"/>
    </source>
</evidence>
<dbReference type="Pfam" id="PF02518">
    <property type="entry name" value="HATPase_c"/>
    <property type="match status" value="1"/>
</dbReference>
<dbReference type="GO" id="GO:0005886">
    <property type="term" value="C:plasma membrane"/>
    <property type="evidence" value="ECO:0007669"/>
    <property type="project" value="TreeGrafter"/>
</dbReference>
<evidence type="ECO:0000313" key="12">
    <source>
        <dbReference type="Proteomes" id="UP000295416"/>
    </source>
</evidence>
<keyword evidence="7 11" id="KW-0418">Kinase</keyword>
<keyword evidence="8" id="KW-0067">ATP-binding</keyword>
<reference evidence="11 12" key="1">
    <citation type="submission" date="2019-03" db="EMBL/GenBank/DDBJ databases">
        <title>Genomic Encyclopedia of Type Strains, Phase IV (KMG-IV): sequencing the most valuable type-strain genomes for metagenomic binning, comparative biology and taxonomic classification.</title>
        <authorList>
            <person name="Goeker M."/>
        </authorList>
    </citation>
    <scope>NUCLEOTIDE SEQUENCE [LARGE SCALE GENOMIC DNA]</scope>
    <source>
        <strain evidence="11 12">DSM 19377</strain>
    </source>
</reference>
<dbReference type="Gene3D" id="1.10.287.130">
    <property type="match status" value="1"/>
</dbReference>
<evidence type="ECO:0000313" key="11">
    <source>
        <dbReference type="EMBL" id="TCP21071.1"/>
    </source>
</evidence>
<dbReference type="GO" id="GO:0005524">
    <property type="term" value="F:ATP binding"/>
    <property type="evidence" value="ECO:0007669"/>
    <property type="project" value="UniProtKB-KW"/>
</dbReference>
<protein>
    <recommendedName>
        <fullName evidence="3">histidine kinase</fullName>
        <ecNumber evidence="3">2.7.13.3</ecNumber>
    </recommendedName>
</protein>
<dbReference type="InterPro" id="IPR004358">
    <property type="entry name" value="Sig_transdc_His_kin-like_C"/>
</dbReference>
<evidence type="ECO:0000256" key="8">
    <source>
        <dbReference type="ARBA" id="ARBA00022840"/>
    </source>
</evidence>
<dbReference type="PANTHER" id="PTHR45453:SF1">
    <property type="entry name" value="PHOSPHATE REGULON SENSOR PROTEIN PHOR"/>
    <property type="match status" value="1"/>
</dbReference>
<dbReference type="AlphaFoldDB" id="A0A4R2NI53"/>
<dbReference type="SUPFAM" id="SSF55874">
    <property type="entry name" value="ATPase domain of HSP90 chaperone/DNA topoisomerase II/histidine kinase"/>
    <property type="match status" value="1"/>
</dbReference>
<dbReference type="CDD" id="cd00082">
    <property type="entry name" value="HisKA"/>
    <property type="match status" value="1"/>
</dbReference>
<dbReference type="PANTHER" id="PTHR45453">
    <property type="entry name" value="PHOSPHATE REGULON SENSOR PROTEIN PHOR"/>
    <property type="match status" value="1"/>
</dbReference>
<evidence type="ECO:0000256" key="1">
    <source>
        <dbReference type="ARBA" id="ARBA00000085"/>
    </source>
</evidence>
<dbReference type="Gene3D" id="3.30.565.10">
    <property type="entry name" value="Histidine kinase-like ATPase, C-terminal domain"/>
    <property type="match status" value="1"/>
</dbReference>
<dbReference type="EC" id="2.7.13.3" evidence="3"/>
<comment type="subcellular location">
    <subcellularLocation>
        <location evidence="2">Membrane</location>
    </subcellularLocation>
</comment>
<keyword evidence="6" id="KW-0547">Nucleotide-binding</keyword>
<keyword evidence="5" id="KW-0808">Transferase</keyword>
<evidence type="ECO:0000256" key="7">
    <source>
        <dbReference type="ARBA" id="ARBA00022777"/>
    </source>
</evidence>
<dbReference type="SUPFAM" id="SSF47384">
    <property type="entry name" value="Homodimeric domain of signal transducing histidine kinase"/>
    <property type="match status" value="1"/>
</dbReference>
<proteinExistence type="predicted"/>
<evidence type="ECO:0000256" key="5">
    <source>
        <dbReference type="ARBA" id="ARBA00022679"/>
    </source>
</evidence>
<dbReference type="Pfam" id="PF00512">
    <property type="entry name" value="HisKA"/>
    <property type="match status" value="1"/>
</dbReference>
<dbReference type="InterPro" id="IPR005467">
    <property type="entry name" value="His_kinase_dom"/>
</dbReference>
<dbReference type="SMART" id="SM00388">
    <property type="entry name" value="HisKA"/>
    <property type="match status" value="1"/>
</dbReference>
<dbReference type="EMBL" id="SLXK01000046">
    <property type="protein sequence ID" value="TCP21071.1"/>
    <property type="molecule type" value="Genomic_DNA"/>
</dbReference>
<evidence type="ECO:0000256" key="3">
    <source>
        <dbReference type="ARBA" id="ARBA00012438"/>
    </source>
</evidence>
<evidence type="ECO:0000259" key="10">
    <source>
        <dbReference type="PROSITE" id="PS50109"/>
    </source>
</evidence>
<evidence type="ECO:0000256" key="4">
    <source>
        <dbReference type="ARBA" id="ARBA00022553"/>
    </source>
</evidence>
<keyword evidence="12" id="KW-1185">Reference proteome</keyword>
<dbReference type="InterPro" id="IPR003594">
    <property type="entry name" value="HATPase_dom"/>
</dbReference>
<evidence type="ECO:0000256" key="2">
    <source>
        <dbReference type="ARBA" id="ARBA00004370"/>
    </source>
</evidence>
<comment type="catalytic activity">
    <reaction evidence="1">
        <text>ATP + protein L-histidine = ADP + protein N-phospho-L-histidine.</text>
        <dbReference type="EC" id="2.7.13.3"/>
    </reaction>
</comment>
<dbReference type="InterPro" id="IPR003661">
    <property type="entry name" value="HisK_dim/P_dom"/>
</dbReference>
<dbReference type="PROSITE" id="PS50109">
    <property type="entry name" value="HIS_KIN"/>
    <property type="match status" value="1"/>
</dbReference>
<dbReference type="InterPro" id="IPR050351">
    <property type="entry name" value="BphY/WalK/GraS-like"/>
</dbReference>
<gene>
    <name evidence="11" type="ORF">EV207_14621</name>
</gene>
<sequence length="274" mass="31384">MIHLILSKKILYPLNRLSDDSNMLNKNGNAIMVNSKDEVGQIADRMKHLSRRQNQMMDGLAHELRTPLTTLNGYLEGLESGVFEQSQSVYALLRKECVQLTDVVENMHDLQAWKDSHIDNQWIEIKHTVASAVLLFQDRFDELNIDVDMQVESKTVYCDPKAVQAILAHLFDNVIRYDVGKKVVIKGKQVNHHFKVSVSNQGRDIPEEVQDQLFDPFFRVEASRNRRTGGSGLGLAIVKEIVKKLNGKVGFYSEHDFYTFCFFIPESKESNKEV</sequence>
<name>A0A4R2NI53_9BACL</name>
<accession>A0A4R2NI53</accession>
<dbReference type="GO" id="GO:0004721">
    <property type="term" value="F:phosphoprotein phosphatase activity"/>
    <property type="evidence" value="ECO:0007669"/>
    <property type="project" value="TreeGrafter"/>
</dbReference>
<dbReference type="GO" id="GO:0000155">
    <property type="term" value="F:phosphorelay sensor kinase activity"/>
    <property type="evidence" value="ECO:0007669"/>
    <property type="project" value="InterPro"/>
</dbReference>
<comment type="caution">
    <text evidence="11">The sequence shown here is derived from an EMBL/GenBank/DDBJ whole genome shotgun (WGS) entry which is preliminary data.</text>
</comment>
<dbReference type="SMART" id="SM00387">
    <property type="entry name" value="HATPase_c"/>
    <property type="match status" value="1"/>
</dbReference>
<dbReference type="InterPro" id="IPR036890">
    <property type="entry name" value="HATPase_C_sf"/>
</dbReference>
<keyword evidence="9" id="KW-0902">Two-component regulatory system</keyword>
<keyword evidence="4" id="KW-0597">Phosphoprotein</keyword>
<dbReference type="Proteomes" id="UP000295416">
    <property type="component" value="Unassembled WGS sequence"/>
</dbReference>
<organism evidence="11 12">
    <name type="scientific">Scopulibacillus darangshiensis</name>
    <dbReference type="NCBI Taxonomy" id="442528"/>
    <lineage>
        <taxon>Bacteria</taxon>
        <taxon>Bacillati</taxon>
        <taxon>Bacillota</taxon>
        <taxon>Bacilli</taxon>
        <taxon>Bacillales</taxon>
        <taxon>Sporolactobacillaceae</taxon>
        <taxon>Scopulibacillus</taxon>
    </lineage>
</organism>
<evidence type="ECO:0000256" key="6">
    <source>
        <dbReference type="ARBA" id="ARBA00022741"/>
    </source>
</evidence>